<keyword evidence="7" id="KW-1185">Reference proteome</keyword>
<evidence type="ECO:0000256" key="4">
    <source>
        <dbReference type="ARBA" id="ARBA00022912"/>
    </source>
</evidence>
<dbReference type="InterPro" id="IPR050438">
    <property type="entry name" value="LMW_PTPase"/>
</dbReference>
<organism evidence="6 7">
    <name type="scientific">Corynebacterium nasicanis</name>
    <dbReference type="NCBI Taxonomy" id="1448267"/>
    <lineage>
        <taxon>Bacteria</taxon>
        <taxon>Bacillati</taxon>
        <taxon>Actinomycetota</taxon>
        <taxon>Actinomycetes</taxon>
        <taxon>Mycobacteriales</taxon>
        <taxon>Corynebacteriaceae</taxon>
        <taxon>Corynebacterium</taxon>
    </lineage>
</organism>
<dbReference type="SMART" id="SM00226">
    <property type="entry name" value="LMWPc"/>
    <property type="match status" value="1"/>
</dbReference>
<dbReference type="CDD" id="cd16343">
    <property type="entry name" value="LMWPTP"/>
    <property type="match status" value="1"/>
</dbReference>
<dbReference type="EC" id="3.1.3.48" evidence="2"/>
<dbReference type="InterPro" id="IPR036196">
    <property type="entry name" value="Ptyr_pPase_sf"/>
</dbReference>
<dbReference type="InterPro" id="IPR017867">
    <property type="entry name" value="Tyr_phospatase_low_mol_wt"/>
</dbReference>
<evidence type="ECO:0000256" key="3">
    <source>
        <dbReference type="ARBA" id="ARBA00022801"/>
    </source>
</evidence>
<dbReference type="PANTHER" id="PTHR11717:SF7">
    <property type="entry name" value="LOW MOLECULAR WEIGHT PHOSPHOTYROSINE PROTEIN PHOSPHATASE"/>
    <property type="match status" value="1"/>
</dbReference>
<accession>A0ABW1Q9R3</accession>
<dbReference type="SUPFAM" id="SSF52788">
    <property type="entry name" value="Phosphotyrosine protein phosphatases I"/>
    <property type="match status" value="1"/>
</dbReference>
<dbReference type="RefSeq" id="WP_376999375.1">
    <property type="nucleotide sequence ID" value="NZ_JBHSQE010000001.1"/>
</dbReference>
<proteinExistence type="inferred from homology"/>
<evidence type="ECO:0000313" key="6">
    <source>
        <dbReference type="EMBL" id="MFC6145589.1"/>
    </source>
</evidence>
<dbReference type="PRINTS" id="PR00719">
    <property type="entry name" value="LMWPTPASE"/>
</dbReference>
<evidence type="ECO:0000256" key="1">
    <source>
        <dbReference type="ARBA" id="ARBA00011063"/>
    </source>
</evidence>
<dbReference type="PANTHER" id="PTHR11717">
    <property type="entry name" value="LOW MOLECULAR WEIGHT PROTEIN TYROSINE PHOSPHATASE"/>
    <property type="match status" value="1"/>
</dbReference>
<dbReference type="Pfam" id="PF01451">
    <property type="entry name" value="LMWPc"/>
    <property type="match status" value="1"/>
</dbReference>
<sequence>MTGSPHEDERYHVDFVCTGNICRSPMAEVIFHDAVEAAGLADRVRVSSCGIGGWHVGNGADRRAVAELRSAGHDGSDHVASQIGPEDLAADLLIALDTGHVAELLARDVPEERIRLLRSFDPAAPEQACVADPYYGGPEGFVETREQIEAAVAGLLAHVRAAVQVSTRAR</sequence>
<dbReference type="EMBL" id="JBHSQE010000001">
    <property type="protein sequence ID" value="MFC6145589.1"/>
    <property type="molecule type" value="Genomic_DNA"/>
</dbReference>
<comment type="similarity">
    <text evidence="1">Belongs to the low molecular weight phosphotyrosine protein phosphatase family.</text>
</comment>
<reference evidence="7" key="1">
    <citation type="journal article" date="2019" name="Int. J. Syst. Evol. Microbiol.">
        <title>The Global Catalogue of Microorganisms (GCM) 10K type strain sequencing project: providing services to taxonomists for standard genome sequencing and annotation.</title>
        <authorList>
            <consortium name="The Broad Institute Genomics Platform"/>
            <consortium name="The Broad Institute Genome Sequencing Center for Infectious Disease"/>
            <person name="Wu L."/>
            <person name="Ma J."/>
        </authorList>
    </citation>
    <scope>NUCLEOTIDE SEQUENCE [LARGE SCALE GENOMIC DNA]</scope>
    <source>
        <strain evidence="7">CCUG 51943</strain>
    </source>
</reference>
<evidence type="ECO:0000313" key="7">
    <source>
        <dbReference type="Proteomes" id="UP001596244"/>
    </source>
</evidence>
<dbReference type="Proteomes" id="UP001596244">
    <property type="component" value="Unassembled WGS sequence"/>
</dbReference>
<comment type="caution">
    <text evidence="6">The sequence shown here is derived from an EMBL/GenBank/DDBJ whole genome shotgun (WGS) entry which is preliminary data.</text>
</comment>
<feature type="domain" description="Phosphotyrosine protein phosphatase I" evidence="5">
    <location>
        <begin position="11"/>
        <end position="158"/>
    </location>
</feature>
<evidence type="ECO:0000259" key="5">
    <source>
        <dbReference type="SMART" id="SM00226"/>
    </source>
</evidence>
<gene>
    <name evidence="6" type="ORF">ACFPUZ_02020</name>
</gene>
<dbReference type="InterPro" id="IPR023485">
    <property type="entry name" value="Ptyr_pPase"/>
</dbReference>
<protein>
    <recommendedName>
        <fullName evidence="2">protein-tyrosine-phosphatase</fullName>
        <ecNumber evidence="2">3.1.3.48</ecNumber>
    </recommendedName>
</protein>
<keyword evidence="4" id="KW-0904">Protein phosphatase</keyword>
<evidence type="ECO:0000256" key="2">
    <source>
        <dbReference type="ARBA" id="ARBA00013064"/>
    </source>
</evidence>
<dbReference type="Gene3D" id="3.40.50.2300">
    <property type="match status" value="1"/>
</dbReference>
<keyword evidence="3 6" id="KW-0378">Hydrolase</keyword>
<dbReference type="GO" id="GO:0004725">
    <property type="term" value="F:protein tyrosine phosphatase activity"/>
    <property type="evidence" value="ECO:0007669"/>
    <property type="project" value="UniProtKB-EC"/>
</dbReference>
<name>A0ABW1Q9R3_9CORY</name>